<sequence>MPERTYRRDAFISYSHQQDVPLAQALQRGLQRLGRPWTRRPTVSVFRDTTSLAASSDLGGAILKELGRSEYFIYVASPAAARSRWVGEEITFWIRNRPMDRFLIAVSDGTIAWDRRANDFDWSRTTCLPDSMRRAFAREPLWVDLTGVRLAARYSLRDAPFRDAVATLLAPLRGLTKDAVESEDLRQRRTAVRMLRGAVAALSLLLATSLAAGGLAWQQRNEAVTRARISASQALAARALEEAPVNPAKAASFALYADQAGHTGESDRALAQAVVANEYTARHVQGGAEGVNVHRGPNHGPMTRVAVSRDGGVLAYYSDYNAEADKLDYPPTSQRYIHLYDLRVGKPLPSLPTKGWPDHGLADLRLSSDGGTLVVENYDNQLEVWDVRQARLTRQLVAKNGYLFSAIEGVTTALSGDGHWLAAVYHSSREGEGELLDVWDLTSGTPVVSGESLGTTVGAAISFDGSGRLSLMTPATGQIRTLTPQSRSWSTRTLPGFRAKDYTTVVSASGDRALTTGSDSGQEELWDLTQGRRLATGAPRTAWTSLLLPDNSELIVGADGPTLSLYDSRLRKKRTLGSFSRDVTSVAASGDGTWVAAASIDGSISLFGRTSRSGHTVPNGDGLTAAEITSAGRLGTRRMKDGGTEIWTVDDPTKGPRKLGRIPLEFTETGYDLAATGDGTRVALTYRGELSVWDPRTGSRISASRYGTENWVVPSALSFLGDDFHVVLAAEHDVLVIDVRSGEITQRLTGSSIAISVDRKSLVTLTFGRLHDEPDKIAVWRWSGNGRVEQVGNGATVENEGSLMVSNDGSKVALVDEDRRVSIIDVATGRTVTTAGAEQPLANYVVFSADSLHVAQVSGDGAQSALQIWDASTGDPLALWPLDLAEPTDPTTKDAPHIVSSSGGGVLVYAPDGTLLHRVIESAPWREALCALTPGSLPAKEYDRYLKDIGVSAPCRG</sequence>
<dbReference type="PANTHER" id="PTHR22847:SF637">
    <property type="entry name" value="WD REPEAT DOMAIN 5B"/>
    <property type="match status" value="1"/>
</dbReference>
<keyword evidence="2" id="KW-0677">Repeat</keyword>
<gene>
    <name evidence="6" type="ORF">Sspor_00260</name>
</gene>
<keyword evidence="4" id="KW-0812">Transmembrane</keyword>
<keyword evidence="7" id="KW-1185">Reference proteome</keyword>
<protein>
    <recommendedName>
        <fullName evidence="5">TIR domain-containing protein</fullName>
    </recommendedName>
</protein>
<dbReference type="InterPro" id="IPR036322">
    <property type="entry name" value="WD40_repeat_dom_sf"/>
</dbReference>
<dbReference type="RefSeq" id="WP_202197105.1">
    <property type="nucleotide sequence ID" value="NZ_BAAATO010000053.1"/>
</dbReference>
<evidence type="ECO:0000256" key="3">
    <source>
        <dbReference type="PROSITE-ProRule" id="PRU00221"/>
    </source>
</evidence>
<reference evidence="7" key="1">
    <citation type="submission" date="2023-07" db="EMBL/GenBank/DDBJ databases">
        <title>Whole genome shotgun sequence of Streptomyces spororaveus NBRC 15456.</title>
        <authorList>
            <person name="Komaki H."/>
            <person name="Tamura T."/>
        </authorList>
    </citation>
    <scope>NUCLEOTIDE SEQUENCE [LARGE SCALE GENOMIC DNA]</scope>
    <source>
        <strain evidence="7">NBRC 15456</strain>
    </source>
</reference>
<feature type="domain" description="TIR" evidence="5">
    <location>
        <begin position="11"/>
        <end position="105"/>
    </location>
</feature>
<dbReference type="Gene3D" id="3.40.50.10140">
    <property type="entry name" value="Toll/interleukin-1 receptor homology (TIR) domain"/>
    <property type="match status" value="1"/>
</dbReference>
<keyword evidence="4" id="KW-1133">Transmembrane helix</keyword>
<organism evidence="6 7">
    <name type="scientific">Streptomyces spororaveus</name>
    <dbReference type="NCBI Taxonomy" id="284039"/>
    <lineage>
        <taxon>Bacteria</taxon>
        <taxon>Bacillati</taxon>
        <taxon>Actinomycetota</taxon>
        <taxon>Actinomycetes</taxon>
        <taxon>Kitasatosporales</taxon>
        <taxon>Streptomycetaceae</taxon>
        <taxon>Streptomyces</taxon>
    </lineage>
</organism>
<feature type="transmembrane region" description="Helical" evidence="4">
    <location>
        <begin position="195"/>
        <end position="217"/>
    </location>
</feature>
<accession>A0ABQ3T248</accession>
<feature type="repeat" description="WD" evidence="3">
    <location>
        <begin position="364"/>
        <end position="395"/>
    </location>
</feature>
<dbReference type="SUPFAM" id="SSF52200">
    <property type="entry name" value="Toll/Interleukin receptor TIR domain"/>
    <property type="match status" value="1"/>
</dbReference>
<dbReference type="InterPro" id="IPR015943">
    <property type="entry name" value="WD40/YVTN_repeat-like_dom_sf"/>
</dbReference>
<dbReference type="SUPFAM" id="SSF50978">
    <property type="entry name" value="WD40 repeat-like"/>
    <property type="match status" value="1"/>
</dbReference>
<dbReference type="Proteomes" id="UP000608522">
    <property type="component" value="Unassembled WGS sequence"/>
</dbReference>
<evidence type="ECO:0000313" key="6">
    <source>
        <dbReference type="EMBL" id="GHI74465.1"/>
    </source>
</evidence>
<keyword evidence="4" id="KW-0472">Membrane</keyword>
<dbReference type="InterPro" id="IPR035897">
    <property type="entry name" value="Toll_tir_struct_dom_sf"/>
</dbReference>
<evidence type="ECO:0000313" key="7">
    <source>
        <dbReference type="Proteomes" id="UP000608522"/>
    </source>
</evidence>
<comment type="caution">
    <text evidence="6">The sequence shown here is derived from an EMBL/GenBank/DDBJ whole genome shotgun (WGS) entry which is preliminary data.</text>
</comment>
<name>A0ABQ3T248_9ACTN</name>
<dbReference type="InterPro" id="IPR011044">
    <property type="entry name" value="Quino_amine_DH_bsu"/>
</dbReference>
<dbReference type="SUPFAM" id="SSF50969">
    <property type="entry name" value="YVTN repeat-like/Quinoprotein amine dehydrogenase"/>
    <property type="match status" value="1"/>
</dbReference>
<dbReference type="SMART" id="SM00320">
    <property type="entry name" value="WD40"/>
    <property type="match status" value="3"/>
</dbReference>
<dbReference type="PROSITE" id="PS50082">
    <property type="entry name" value="WD_REPEATS_2"/>
    <property type="match status" value="1"/>
</dbReference>
<evidence type="ECO:0000256" key="4">
    <source>
        <dbReference type="SAM" id="Phobius"/>
    </source>
</evidence>
<keyword evidence="1 3" id="KW-0853">WD repeat</keyword>
<dbReference type="InterPro" id="IPR000157">
    <property type="entry name" value="TIR_dom"/>
</dbReference>
<dbReference type="PANTHER" id="PTHR22847">
    <property type="entry name" value="WD40 REPEAT PROTEIN"/>
    <property type="match status" value="1"/>
</dbReference>
<dbReference type="Gene3D" id="2.130.10.10">
    <property type="entry name" value="YVTN repeat-like/Quinoprotein amine dehydrogenase"/>
    <property type="match status" value="3"/>
</dbReference>
<evidence type="ECO:0000259" key="5">
    <source>
        <dbReference type="Pfam" id="PF13676"/>
    </source>
</evidence>
<proteinExistence type="predicted"/>
<dbReference type="Pfam" id="PF13676">
    <property type="entry name" value="TIR_2"/>
    <property type="match status" value="1"/>
</dbReference>
<evidence type="ECO:0000256" key="1">
    <source>
        <dbReference type="ARBA" id="ARBA00022574"/>
    </source>
</evidence>
<dbReference type="InterPro" id="IPR001680">
    <property type="entry name" value="WD40_rpt"/>
</dbReference>
<evidence type="ECO:0000256" key="2">
    <source>
        <dbReference type="ARBA" id="ARBA00022737"/>
    </source>
</evidence>
<dbReference type="EMBL" id="BNED01000001">
    <property type="protein sequence ID" value="GHI74465.1"/>
    <property type="molecule type" value="Genomic_DNA"/>
</dbReference>